<keyword evidence="2" id="KW-0255">Endonuclease</keyword>
<organism evidence="2 3">
    <name type="scientific">Thermus thermamylovorans</name>
    <dbReference type="NCBI Taxonomy" id="2509362"/>
    <lineage>
        <taxon>Bacteria</taxon>
        <taxon>Thermotogati</taxon>
        <taxon>Deinococcota</taxon>
        <taxon>Deinococci</taxon>
        <taxon>Thermales</taxon>
        <taxon>Thermaceae</taxon>
        <taxon>Thermus</taxon>
    </lineage>
</organism>
<dbReference type="AlphaFoldDB" id="A0A4Q9B5T5"/>
<keyword evidence="3" id="KW-1185">Reference proteome</keyword>
<dbReference type="SUPFAM" id="SSF52980">
    <property type="entry name" value="Restriction endonuclease-like"/>
    <property type="match status" value="1"/>
</dbReference>
<dbReference type="OrthoDB" id="31427at2"/>
<dbReference type="Gene3D" id="3.90.1570.10">
    <property type="entry name" value="tt1808, chain A"/>
    <property type="match status" value="1"/>
</dbReference>
<name>A0A4Q9B5T5_9DEIN</name>
<evidence type="ECO:0000313" key="3">
    <source>
        <dbReference type="Proteomes" id="UP000292858"/>
    </source>
</evidence>
<evidence type="ECO:0000313" key="2">
    <source>
        <dbReference type="EMBL" id="TBH20165.1"/>
    </source>
</evidence>
<comment type="caution">
    <text evidence="2">The sequence shown here is derived from an EMBL/GenBank/DDBJ whole genome shotgun (WGS) entry which is preliminary data.</text>
</comment>
<dbReference type="InterPro" id="IPR011335">
    <property type="entry name" value="Restrct_endonuc-II-like"/>
</dbReference>
<dbReference type="EMBL" id="SIJL01000008">
    <property type="protein sequence ID" value="TBH20165.1"/>
    <property type="molecule type" value="Genomic_DNA"/>
</dbReference>
<dbReference type="InterPro" id="IPR012296">
    <property type="entry name" value="Nuclease_put_TT1808"/>
</dbReference>
<dbReference type="InterPro" id="IPR008538">
    <property type="entry name" value="Uma2"/>
</dbReference>
<keyword evidence="2" id="KW-0540">Nuclease</keyword>
<dbReference type="GO" id="GO:0004519">
    <property type="term" value="F:endonuclease activity"/>
    <property type="evidence" value="ECO:0007669"/>
    <property type="project" value="UniProtKB-KW"/>
</dbReference>
<dbReference type="CDD" id="cd06260">
    <property type="entry name" value="DUF820-like"/>
    <property type="match status" value="1"/>
</dbReference>
<protein>
    <submittedName>
        <fullName evidence="2">Uma2 family endonuclease</fullName>
    </submittedName>
</protein>
<accession>A0A4Q9B5T5</accession>
<dbReference type="PANTHER" id="PTHR35400">
    <property type="entry name" value="SLR1083 PROTEIN"/>
    <property type="match status" value="1"/>
</dbReference>
<dbReference type="PANTHER" id="PTHR35400:SF3">
    <property type="entry name" value="SLL1072 PROTEIN"/>
    <property type="match status" value="1"/>
</dbReference>
<reference evidence="2 3" key="1">
    <citation type="submission" date="2019-02" db="EMBL/GenBank/DDBJ databases">
        <title>Thermus sp. a novel from hot spring.</title>
        <authorList>
            <person name="Zhao Z."/>
        </authorList>
    </citation>
    <scope>NUCLEOTIDE SEQUENCE [LARGE SCALE GENOMIC DNA]</scope>
    <source>
        <strain evidence="2 3">CFH 72773T</strain>
    </source>
</reference>
<proteinExistence type="predicted"/>
<dbReference type="RefSeq" id="WP_130841988.1">
    <property type="nucleotide sequence ID" value="NZ_SIJL01000008.1"/>
</dbReference>
<sequence length="183" mass="20861">MLRYRIRVEEFLALAERAPEGVRLELLDGEVYEMAPIGSGHASLVTYLSKTLERLYGERDLVYVQNPLRLSSHSLPQPDLALLRPREDFYRGKLPEGEDALLVVEVSFSTWELDYGVKLPLYAEAGIPEVWLVAEGEILEVFREPKGKRYRHRLLVERGEAVAPLLLQTPPFLWNPPKGTPPV</sequence>
<keyword evidence="2" id="KW-0378">Hydrolase</keyword>
<feature type="domain" description="Putative restriction endonuclease" evidence="1">
    <location>
        <begin position="8"/>
        <end position="164"/>
    </location>
</feature>
<dbReference type="Proteomes" id="UP000292858">
    <property type="component" value="Unassembled WGS sequence"/>
</dbReference>
<gene>
    <name evidence="2" type="ORF">ETP66_07335</name>
</gene>
<dbReference type="Pfam" id="PF05685">
    <property type="entry name" value="Uma2"/>
    <property type="match status" value="1"/>
</dbReference>
<evidence type="ECO:0000259" key="1">
    <source>
        <dbReference type="Pfam" id="PF05685"/>
    </source>
</evidence>